<dbReference type="EMBL" id="JABWDY010019281">
    <property type="protein sequence ID" value="KAF5194034.1"/>
    <property type="molecule type" value="Genomic_DNA"/>
</dbReference>
<sequence length="276" mass="32141">MVDEHVDRISSLNLLLLQHIMSFLPAQDVVRTCVLSKTWQNIWCFVPTLVLDQRLFKNKLQFEKFVSSLLLLQERSSNLQKFHLYLTGSLSPNVNVNAWIVSALRRNLKVLDIDIFKDMRLTNDIFTCEHLREFKLSFNILNLPAKIWLPALRSFHLIQVQVQKDQLNESLFEAMPSLEIFILKDCTFECHDLLRISAHQLKTLILEGDFPRSIEISAPSLTFLKLNNTSKKIPEIIRFCCDHIHLTDAYIRLPIQCLNPTIKMLKNTHTLTVFLS</sequence>
<dbReference type="Gene3D" id="1.20.1280.50">
    <property type="match status" value="1"/>
</dbReference>
<reference evidence="2 3" key="1">
    <citation type="submission" date="2020-06" db="EMBL/GenBank/DDBJ databases">
        <title>Transcriptomic and genomic resources for Thalictrum thalictroides and T. hernandezii: Facilitating candidate gene discovery in an emerging model plant lineage.</title>
        <authorList>
            <person name="Arias T."/>
            <person name="Riano-Pachon D.M."/>
            <person name="Di Stilio V.S."/>
        </authorList>
    </citation>
    <scope>NUCLEOTIDE SEQUENCE [LARGE SCALE GENOMIC DNA]</scope>
    <source>
        <strain evidence="3">cv. WT478/WT964</strain>
        <tissue evidence="2">Leaves</tissue>
    </source>
</reference>
<dbReference type="Pfam" id="PF00646">
    <property type="entry name" value="F-box"/>
    <property type="match status" value="1"/>
</dbReference>
<dbReference type="OrthoDB" id="612216at2759"/>
<dbReference type="PANTHER" id="PTHR34223:SF51">
    <property type="entry name" value="OS06G0556300 PROTEIN"/>
    <property type="match status" value="1"/>
</dbReference>
<dbReference type="PANTHER" id="PTHR34223">
    <property type="entry name" value="OS11G0201299 PROTEIN"/>
    <property type="match status" value="1"/>
</dbReference>
<dbReference type="SUPFAM" id="SSF81383">
    <property type="entry name" value="F-box domain"/>
    <property type="match status" value="1"/>
</dbReference>
<dbReference type="Proteomes" id="UP000554482">
    <property type="component" value="Unassembled WGS sequence"/>
</dbReference>
<accession>A0A7J6W9C8</accession>
<evidence type="ECO:0000259" key="1">
    <source>
        <dbReference type="Pfam" id="PF00646"/>
    </source>
</evidence>
<evidence type="ECO:0000313" key="3">
    <source>
        <dbReference type="Proteomes" id="UP000554482"/>
    </source>
</evidence>
<dbReference type="InterPro" id="IPR053197">
    <property type="entry name" value="F-box_SCFL_complex_component"/>
</dbReference>
<protein>
    <submittedName>
        <fullName evidence="2">F-box/LRR-repeat protein</fullName>
    </submittedName>
</protein>
<organism evidence="2 3">
    <name type="scientific">Thalictrum thalictroides</name>
    <name type="common">Rue-anemone</name>
    <name type="synonym">Anemone thalictroides</name>
    <dbReference type="NCBI Taxonomy" id="46969"/>
    <lineage>
        <taxon>Eukaryota</taxon>
        <taxon>Viridiplantae</taxon>
        <taxon>Streptophyta</taxon>
        <taxon>Embryophyta</taxon>
        <taxon>Tracheophyta</taxon>
        <taxon>Spermatophyta</taxon>
        <taxon>Magnoliopsida</taxon>
        <taxon>Ranunculales</taxon>
        <taxon>Ranunculaceae</taxon>
        <taxon>Thalictroideae</taxon>
        <taxon>Thalictrum</taxon>
    </lineage>
</organism>
<evidence type="ECO:0000313" key="2">
    <source>
        <dbReference type="EMBL" id="KAF5194034.1"/>
    </source>
</evidence>
<feature type="non-terminal residue" evidence="2">
    <location>
        <position position="276"/>
    </location>
</feature>
<name>A0A7J6W9C8_THATH</name>
<keyword evidence="3" id="KW-1185">Reference proteome</keyword>
<dbReference type="InterPro" id="IPR001810">
    <property type="entry name" value="F-box_dom"/>
</dbReference>
<feature type="domain" description="F-box" evidence="1">
    <location>
        <begin position="9"/>
        <end position="44"/>
    </location>
</feature>
<dbReference type="AlphaFoldDB" id="A0A7J6W9C8"/>
<dbReference type="InterPro" id="IPR036047">
    <property type="entry name" value="F-box-like_dom_sf"/>
</dbReference>
<proteinExistence type="predicted"/>
<comment type="caution">
    <text evidence="2">The sequence shown here is derived from an EMBL/GenBank/DDBJ whole genome shotgun (WGS) entry which is preliminary data.</text>
</comment>
<gene>
    <name evidence="2" type="ORF">FRX31_016379</name>
</gene>
<dbReference type="SUPFAM" id="SSF52047">
    <property type="entry name" value="RNI-like"/>
    <property type="match status" value="1"/>
</dbReference>